<dbReference type="InterPro" id="IPR006016">
    <property type="entry name" value="UspA"/>
</dbReference>
<dbReference type="eggNOG" id="arCOG00449">
    <property type="taxonomic scope" value="Archaea"/>
</dbReference>
<dbReference type="PANTHER" id="PTHR46268:SF26">
    <property type="entry name" value="UNIVERSAL STRESS PROTEIN MJ0577"/>
    <property type="match status" value="1"/>
</dbReference>
<dbReference type="Pfam" id="PF00582">
    <property type="entry name" value="Usp"/>
    <property type="match status" value="2"/>
</dbReference>
<comment type="similarity">
    <text evidence="1">Belongs to the universal stress protein A family.</text>
</comment>
<dbReference type="KEGG" id="ppac:PAP_00915"/>
<reference evidence="3 4" key="2">
    <citation type="journal article" date="2015" name="Genome Announc.">
        <title>Complete Genome Sequence of Hyperthermophilic Piezophilic Archaeon Palaeococcus pacificus DY20341T, Isolated from Deep-Sea Hydrothermal Sediments.</title>
        <authorList>
            <person name="Zeng X."/>
            <person name="Jebbar M."/>
            <person name="Shao Z."/>
        </authorList>
    </citation>
    <scope>NUCLEOTIDE SEQUENCE [LARGE SCALE GENOMIC DNA]</scope>
    <source>
        <strain evidence="3 4">DY20341</strain>
    </source>
</reference>
<dbReference type="InterPro" id="IPR006015">
    <property type="entry name" value="Universal_stress_UspA"/>
</dbReference>
<accession>A0A075LRB6</accession>
<dbReference type="SUPFAM" id="SSF52402">
    <property type="entry name" value="Adenine nucleotide alpha hydrolases-like"/>
    <property type="match status" value="2"/>
</dbReference>
<organism evidence="3 4">
    <name type="scientific">Palaeococcus pacificus DY20341</name>
    <dbReference type="NCBI Taxonomy" id="1343739"/>
    <lineage>
        <taxon>Archaea</taxon>
        <taxon>Methanobacteriati</taxon>
        <taxon>Methanobacteriota</taxon>
        <taxon>Thermococci</taxon>
        <taxon>Thermococcales</taxon>
        <taxon>Thermococcaceae</taxon>
        <taxon>Palaeococcus</taxon>
    </lineage>
</organism>
<protein>
    <submittedName>
        <fullName evidence="3">Universal stress protein</fullName>
    </submittedName>
</protein>
<dbReference type="HOGENOM" id="CLU_049301_2_0_2"/>
<dbReference type="AlphaFoldDB" id="A0A075LRB6"/>
<dbReference type="InterPro" id="IPR014729">
    <property type="entry name" value="Rossmann-like_a/b/a_fold"/>
</dbReference>
<keyword evidence="4" id="KW-1185">Reference proteome</keyword>
<feature type="domain" description="UspA" evidence="2">
    <location>
        <begin position="191"/>
        <end position="278"/>
    </location>
</feature>
<sequence length="280" mass="31524">MFEKILFPTDFSEVSLHALRSCIPLLFKIGAKKLYLIHVVDITATDIEALELMKIDEEHLKKLANELKEKGIDVENVVKLGIPSLEIAEIAKEKDVDLVVTPSKGENILRQMLLGSTASNLVRTTKKPVLLIKYEWDEEKKEITCTCDCSKIFKRPLIALDFSKCSIKIMEAIKKFEELVEEGILLHTVDYGKMEELEENAQRAKERLEKYARIVKFPVEKEVSFGVASQSIIGLSLTKEASIIVIGKKGRSILKDLLLGSTAERVVRDSKTPVLLVPCE</sequence>
<evidence type="ECO:0000259" key="2">
    <source>
        <dbReference type="Pfam" id="PF00582"/>
    </source>
</evidence>
<dbReference type="STRING" id="1343739.PAP_00915"/>
<dbReference type="EMBL" id="CP006019">
    <property type="protein sequence ID" value="AIF68626.1"/>
    <property type="molecule type" value="Genomic_DNA"/>
</dbReference>
<proteinExistence type="inferred from homology"/>
<dbReference type="Proteomes" id="UP000027981">
    <property type="component" value="Chromosome"/>
</dbReference>
<evidence type="ECO:0000256" key="1">
    <source>
        <dbReference type="ARBA" id="ARBA00008791"/>
    </source>
</evidence>
<dbReference type="GeneID" id="24841317"/>
<dbReference type="PRINTS" id="PR01438">
    <property type="entry name" value="UNVRSLSTRESS"/>
</dbReference>
<evidence type="ECO:0000313" key="3">
    <source>
        <dbReference type="EMBL" id="AIF68626.1"/>
    </source>
</evidence>
<name>A0A075LRB6_9EURY</name>
<dbReference type="Gene3D" id="3.40.50.620">
    <property type="entry name" value="HUPs"/>
    <property type="match status" value="2"/>
</dbReference>
<feature type="domain" description="UspA" evidence="2">
    <location>
        <begin position="1"/>
        <end position="133"/>
    </location>
</feature>
<dbReference type="PANTHER" id="PTHR46268">
    <property type="entry name" value="STRESS RESPONSE PROTEIN NHAX"/>
    <property type="match status" value="1"/>
</dbReference>
<reference evidence="4" key="1">
    <citation type="submission" date="2013-06" db="EMBL/GenBank/DDBJ databases">
        <title>Complete Genome Sequence of Hyperthermophilic Palaeococcus pacificus DY20341T, Isolated from a Deep-Sea Hydrothermal Sediments.</title>
        <authorList>
            <person name="Zeng X."/>
            <person name="Shao Z."/>
        </authorList>
    </citation>
    <scope>NUCLEOTIDE SEQUENCE [LARGE SCALE GENOMIC DNA]</scope>
    <source>
        <strain evidence="4">DY20341</strain>
    </source>
</reference>
<gene>
    <name evidence="3" type="ORF">PAP_00915</name>
</gene>
<evidence type="ECO:0000313" key="4">
    <source>
        <dbReference type="Proteomes" id="UP000027981"/>
    </source>
</evidence>
<dbReference type="OrthoDB" id="107030at2157"/>
<dbReference type="CDD" id="cd00293">
    <property type="entry name" value="USP-like"/>
    <property type="match status" value="2"/>
</dbReference>
<dbReference type="RefSeq" id="WP_048164149.1">
    <property type="nucleotide sequence ID" value="NZ_CP006019.1"/>
</dbReference>